<keyword evidence="3" id="KW-1185">Reference proteome</keyword>
<dbReference type="InterPro" id="IPR018225">
    <property type="entry name" value="Transaldolase_AS"/>
</dbReference>
<dbReference type="SUPFAM" id="SSF51569">
    <property type="entry name" value="Aldolase"/>
    <property type="match status" value="1"/>
</dbReference>
<reference evidence="3" key="1">
    <citation type="journal article" date="2019" name="Int. J. Syst. Evol. Microbiol.">
        <title>The Global Catalogue of Microorganisms (GCM) 10K type strain sequencing project: providing services to taxonomists for standard genome sequencing and annotation.</title>
        <authorList>
            <consortium name="The Broad Institute Genomics Platform"/>
            <consortium name="The Broad Institute Genome Sequencing Center for Infectious Disease"/>
            <person name="Wu L."/>
            <person name="Ma J."/>
        </authorList>
    </citation>
    <scope>NUCLEOTIDE SEQUENCE [LARGE SCALE GENOMIC DNA]</scope>
    <source>
        <strain evidence="3">CCUG 59129</strain>
    </source>
</reference>
<evidence type="ECO:0000313" key="3">
    <source>
        <dbReference type="Proteomes" id="UP001596989"/>
    </source>
</evidence>
<name>A0ABW3HR78_9BACL</name>
<dbReference type="EC" id="2.2.1.2" evidence="2"/>
<protein>
    <submittedName>
        <fullName evidence="2">Transaldolase family protein</fullName>
        <ecNumber evidence="2">2.2.1.2</ecNumber>
    </submittedName>
</protein>
<accession>A0ABW3HR78</accession>
<organism evidence="2 3">
    <name type="scientific">Paenibacillus chungangensis</name>
    <dbReference type="NCBI Taxonomy" id="696535"/>
    <lineage>
        <taxon>Bacteria</taxon>
        <taxon>Bacillati</taxon>
        <taxon>Bacillota</taxon>
        <taxon>Bacilli</taxon>
        <taxon>Bacillales</taxon>
        <taxon>Paenibacillaceae</taxon>
        <taxon>Paenibacillus</taxon>
    </lineage>
</organism>
<keyword evidence="2" id="KW-0808">Transferase</keyword>
<dbReference type="EMBL" id="JBHTJZ010000012">
    <property type="protein sequence ID" value="MFD0959985.1"/>
    <property type="molecule type" value="Genomic_DNA"/>
</dbReference>
<dbReference type="Pfam" id="PF00923">
    <property type="entry name" value="TAL_FSA"/>
    <property type="match status" value="1"/>
</dbReference>
<dbReference type="RefSeq" id="WP_377564304.1">
    <property type="nucleotide sequence ID" value="NZ_JBHTJZ010000012.1"/>
</dbReference>
<evidence type="ECO:0000256" key="1">
    <source>
        <dbReference type="ARBA" id="ARBA00023270"/>
    </source>
</evidence>
<comment type="caution">
    <text evidence="2">The sequence shown here is derived from an EMBL/GenBank/DDBJ whole genome shotgun (WGS) entry which is preliminary data.</text>
</comment>
<evidence type="ECO:0000313" key="2">
    <source>
        <dbReference type="EMBL" id="MFD0959985.1"/>
    </source>
</evidence>
<keyword evidence="1" id="KW-0704">Schiff base</keyword>
<dbReference type="PROSITE" id="PS00958">
    <property type="entry name" value="TRANSALDOLASE_2"/>
    <property type="match status" value="1"/>
</dbReference>
<dbReference type="InterPro" id="IPR001585">
    <property type="entry name" value="TAL/FSA"/>
</dbReference>
<dbReference type="InterPro" id="IPR013785">
    <property type="entry name" value="Aldolase_TIM"/>
</dbReference>
<dbReference type="Gene3D" id="3.20.20.70">
    <property type="entry name" value="Aldolase class I"/>
    <property type="match status" value="1"/>
</dbReference>
<sequence length="214" mass="24367">MKLWLCGNDLDRIADWLSYDGFEGILTNPDIVANAKMDKVAFFTSLCEISKGPVFYQLQSGNEVEMLRDASRMLDIDNKMRIKVPATRSGMRVISRLTAEGHAVLATCVPDLTTMLMAVRFGAQWITPYGSIWHPSGQVDKETLLKEFSEVLRNQQLSAQLIAGVKDPIELRRFTLAGIENFFIWDKDIERFFDLPMVLRSEANFEDSWHTINA</sequence>
<dbReference type="GO" id="GO:0004801">
    <property type="term" value="F:transaldolase activity"/>
    <property type="evidence" value="ECO:0007669"/>
    <property type="project" value="UniProtKB-EC"/>
</dbReference>
<dbReference type="Proteomes" id="UP001596989">
    <property type="component" value="Unassembled WGS sequence"/>
</dbReference>
<proteinExistence type="predicted"/>
<gene>
    <name evidence="2" type="ORF">ACFQ2I_11325</name>
</gene>